<evidence type="ECO:0000256" key="1">
    <source>
        <dbReference type="ARBA" id="ARBA00022801"/>
    </source>
</evidence>
<evidence type="ECO:0000259" key="6">
    <source>
        <dbReference type="PROSITE" id="PS51635"/>
    </source>
</evidence>
<dbReference type="PANTHER" id="PTHR14226">
    <property type="entry name" value="NEUROPATHY TARGET ESTERASE/SWISS CHEESE D.MELANOGASTER"/>
    <property type="match status" value="1"/>
</dbReference>
<dbReference type="SUPFAM" id="SSF52151">
    <property type="entry name" value="FabD/lysophospholipase-like"/>
    <property type="match status" value="1"/>
</dbReference>
<dbReference type="PANTHER" id="PTHR14226:SF29">
    <property type="entry name" value="NEUROPATHY TARGET ESTERASE SWS"/>
    <property type="match status" value="1"/>
</dbReference>
<dbReference type="InterPro" id="IPR016035">
    <property type="entry name" value="Acyl_Trfase/lysoPLipase"/>
</dbReference>
<evidence type="ECO:0000256" key="4">
    <source>
        <dbReference type="PROSITE-ProRule" id="PRU01161"/>
    </source>
</evidence>
<keyword evidence="2 4" id="KW-0442">Lipid degradation</keyword>
<evidence type="ECO:0000256" key="2">
    <source>
        <dbReference type="ARBA" id="ARBA00022963"/>
    </source>
</evidence>
<feature type="active site" description="Nucleophile" evidence="4">
    <location>
        <position position="43"/>
    </location>
</feature>
<dbReference type="OrthoDB" id="9770965at2"/>
<keyword evidence="1 4" id="KW-0378">Hydrolase</keyword>
<gene>
    <name evidence="7" type="ORF">DNH61_21565</name>
</gene>
<feature type="active site" description="Proton acceptor" evidence="4">
    <location>
        <position position="177"/>
    </location>
</feature>
<dbReference type="EMBL" id="QKRB01000056">
    <property type="protein sequence ID" value="PZD93790.1"/>
    <property type="molecule type" value="Genomic_DNA"/>
</dbReference>
<evidence type="ECO:0000256" key="5">
    <source>
        <dbReference type="SAM" id="MobiDB-lite"/>
    </source>
</evidence>
<dbReference type="Proteomes" id="UP000249522">
    <property type="component" value="Unassembled WGS sequence"/>
</dbReference>
<feature type="short sequence motif" description="GXSXG" evidence="4">
    <location>
        <begin position="41"/>
        <end position="45"/>
    </location>
</feature>
<keyword evidence="8" id="KW-1185">Reference proteome</keyword>
<feature type="domain" description="PNPLA" evidence="6">
    <location>
        <begin position="10"/>
        <end position="190"/>
    </location>
</feature>
<organism evidence="7 8">
    <name type="scientific">Paenibacillus sambharensis</name>
    <dbReference type="NCBI Taxonomy" id="1803190"/>
    <lineage>
        <taxon>Bacteria</taxon>
        <taxon>Bacillati</taxon>
        <taxon>Bacillota</taxon>
        <taxon>Bacilli</taxon>
        <taxon>Bacillales</taxon>
        <taxon>Paenibacillaceae</taxon>
        <taxon>Paenibacillus</taxon>
    </lineage>
</organism>
<feature type="region of interest" description="Disordered" evidence="5">
    <location>
        <begin position="297"/>
        <end position="336"/>
    </location>
</feature>
<proteinExistence type="predicted"/>
<dbReference type="Gene3D" id="3.40.1090.10">
    <property type="entry name" value="Cytosolic phospholipase A2 catalytic domain"/>
    <property type="match status" value="1"/>
</dbReference>
<dbReference type="InterPro" id="IPR050301">
    <property type="entry name" value="NTE"/>
</dbReference>
<evidence type="ECO:0000313" key="8">
    <source>
        <dbReference type="Proteomes" id="UP000249522"/>
    </source>
</evidence>
<feature type="short sequence motif" description="DGA/G" evidence="4">
    <location>
        <begin position="177"/>
        <end position="179"/>
    </location>
</feature>
<dbReference type="GO" id="GO:0016042">
    <property type="term" value="P:lipid catabolic process"/>
    <property type="evidence" value="ECO:0007669"/>
    <property type="project" value="UniProtKB-UniRule"/>
</dbReference>
<dbReference type="PROSITE" id="PS51635">
    <property type="entry name" value="PNPLA"/>
    <property type="match status" value="1"/>
</dbReference>
<feature type="short sequence motif" description="GXGXXG" evidence="4">
    <location>
        <begin position="14"/>
        <end position="19"/>
    </location>
</feature>
<evidence type="ECO:0000256" key="3">
    <source>
        <dbReference type="ARBA" id="ARBA00023098"/>
    </source>
</evidence>
<dbReference type="Pfam" id="PF01734">
    <property type="entry name" value="Patatin"/>
    <property type="match status" value="1"/>
</dbReference>
<dbReference type="AlphaFoldDB" id="A0A2W1L6P7"/>
<dbReference type="GO" id="GO:0016787">
    <property type="term" value="F:hydrolase activity"/>
    <property type="evidence" value="ECO:0007669"/>
    <property type="project" value="UniProtKB-UniRule"/>
</dbReference>
<evidence type="ECO:0000313" key="7">
    <source>
        <dbReference type="EMBL" id="PZD93790.1"/>
    </source>
</evidence>
<accession>A0A2W1L6P7</accession>
<protein>
    <recommendedName>
        <fullName evidence="6">PNPLA domain-containing protein</fullName>
    </recommendedName>
</protein>
<dbReference type="InterPro" id="IPR002641">
    <property type="entry name" value="PNPLA_dom"/>
</dbReference>
<name>A0A2W1L6P7_9BACL</name>
<sequence>MRRTTMETGVAFAGGGIPGIAGVGVLIALEEAGIKVTHVTGTSSGSMVAALYAYGYRPEELVRIVPRLNRRYLDFDWRSILFKALFWRPRLEGWMKGDRLKKLMAELTHDKPVSSLGLPCGIVATDLYKGETIVFSSRKIEGYPEEQDVSIADAVRSSFSIPVLFRPVYYGSRLLIDGGVSANCPVRICRAMGAKHVIAIDPISPIADAEIVISSFNVLHKVVHMNLKLQMAHELKHADAVILPQVGRAGVFDFRKGIDCIEAGYKAAISRMEELKQLLSQEPVTVGIEDDVPEAITETHSSSIIPGDSVEPSSWMSRPDGAAAIPASDSEQTADH</sequence>
<reference evidence="7 8" key="1">
    <citation type="submission" date="2018-06" db="EMBL/GenBank/DDBJ databases">
        <title>Paenibacillus imtechensis sp. nov.</title>
        <authorList>
            <person name="Pinnaka A.K."/>
            <person name="Singh H."/>
            <person name="Kaur M."/>
        </authorList>
    </citation>
    <scope>NUCLEOTIDE SEQUENCE [LARGE SCALE GENOMIC DNA]</scope>
    <source>
        <strain evidence="7 8">SMB1</strain>
    </source>
</reference>
<keyword evidence="3 4" id="KW-0443">Lipid metabolism</keyword>
<comment type="caution">
    <text evidence="7">The sequence shown here is derived from an EMBL/GenBank/DDBJ whole genome shotgun (WGS) entry which is preliminary data.</text>
</comment>